<dbReference type="AlphaFoldDB" id="A0A1I2PX34"/>
<dbReference type="RefSeq" id="WP_177180007.1">
    <property type="nucleotide sequence ID" value="NZ_FOPJ01000001.1"/>
</dbReference>
<feature type="transmembrane region" description="Helical" evidence="1">
    <location>
        <begin position="7"/>
        <end position="25"/>
    </location>
</feature>
<proteinExistence type="predicted"/>
<accession>A0A1I2PX34</accession>
<evidence type="ECO:0000256" key="1">
    <source>
        <dbReference type="SAM" id="Phobius"/>
    </source>
</evidence>
<evidence type="ECO:0000313" key="2">
    <source>
        <dbReference type="EMBL" id="SFG20825.1"/>
    </source>
</evidence>
<protein>
    <submittedName>
        <fullName evidence="2">Uncharacterized protein</fullName>
    </submittedName>
</protein>
<keyword evidence="3" id="KW-1185">Reference proteome</keyword>
<gene>
    <name evidence="2" type="ORF">SAMN05660282_00285</name>
</gene>
<reference evidence="2 3" key="1">
    <citation type="submission" date="2016-10" db="EMBL/GenBank/DDBJ databases">
        <authorList>
            <person name="de Groot N.N."/>
        </authorList>
    </citation>
    <scope>NUCLEOTIDE SEQUENCE [LARGE SCALE GENOMIC DNA]</scope>
    <source>
        <strain>J11</strain>
        <strain evidence="3">PG 39</strain>
    </source>
</reference>
<feature type="transmembrane region" description="Helical" evidence="1">
    <location>
        <begin position="31"/>
        <end position="49"/>
    </location>
</feature>
<keyword evidence="1" id="KW-0812">Transmembrane</keyword>
<dbReference type="EMBL" id="FOPJ01000001">
    <property type="protein sequence ID" value="SFG20825.1"/>
    <property type="molecule type" value="Genomic_DNA"/>
</dbReference>
<name>A0A1I2PX34_9CORY</name>
<keyword evidence="1" id="KW-1133">Transmembrane helix</keyword>
<organism evidence="2 3">
    <name type="scientific">Corynebacterium spheniscorum</name>
    <dbReference type="NCBI Taxonomy" id="185761"/>
    <lineage>
        <taxon>Bacteria</taxon>
        <taxon>Bacillati</taxon>
        <taxon>Actinomycetota</taxon>
        <taxon>Actinomycetes</taxon>
        <taxon>Mycobacteriales</taxon>
        <taxon>Corynebacteriaceae</taxon>
        <taxon>Corynebacterium</taxon>
    </lineage>
</organism>
<dbReference type="Proteomes" id="UP000199065">
    <property type="component" value="Unassembled WGS sequence"/>
</dbReference>
<evidence type="ECO:0000313" key="3">
    <source>
        <dbReference type="Proteomes" id="UP000199065"/>
    </source>
</evidence>
<keyword evidence="1" id="KW-0472">Membrane</keyword>
<sequence>MTRYFTAVITFMVVLSIAMVVFDGFDSRQGLASTVILSLAAAAGAYVLVSKKNEDKE</sequence>